<name>A0ACB9E799_9ASTR</name>
<sequence length="111" mass="12378">MFNHMSLKGIKRSNGKKMRKLKGMDIVIVDDFQAAKNTQLGSCSSDKEIFEADISTDVGKGKERDVGDSSEVSEVFPKELQTLTGKDLDSDFKEVQVEEKEMDIDLTNAET</sequence>
<comment type="caution">
    <text evidence="1">The sequence shown here is derived from an EMBL/GenBank/DDBJ whole genome shotgun (WGS) entry which is preliminary data.</text>
</comment>
<gene>
    <name evidence="1" type="ORF">L1987_54242</name>
</gene>
<evidence type="ECO:0000313" key="1">
    <source>
        <dbReference type="EMBL" id="KAI3754458.1"/>
    </source>
</evidence>
<reference evidence="2" key="1">
    <citation type="journal article" date="2022" name="Mol. Ecol. Resour.">
        <title>The genomes of chicory, endive, great burdock and yacon provide insights into Asteraceae palaeo-polyploidization history and plant inulin production.</title>
        <authorList>
            <person name="Fan W."/>
            <person name="Wang S."/>
            <person name="Wang H."/>
            <person name="Wang A."/>
            <person name="Jiang F."/>
            <person name="Liu H."/>
            <person name="Zhao H."/>
            <person name="Xu D."/>
            <person name="Zhang Y."/>
        </authorList>
    </citation>
    <scope>NUCLEOTIDE SEQUENCE [LARGE SCALE GENOMIC DNA]</scope>
    <source>
        <strain evidence="2">cv. Yunnan</strain>
    </source>
</reference>
<protein>
    <submittedName>
        <fullName evidence="1">Uncharacterized protein</fullName>
    </submittedName>
</protein>
<dbReference type="EMBL" id="CM042035">
    <property type="protein sequence ID" value="KAI3754458.1"/>
    <property type="molecule type" value="Genomic_DNA"/>
</dbReference>
<reference evidence="1 2" key="2">
    <citation type="journal article" date="2022" name="Mol. Ecol. Resour.">
        <title>The genomes of chicory, endive, great burdock and yacon provide insights into Asteraceae paleo-polyploidization history and plant inulin production.</title>
        <authorList>
            <person name="Fan W."/>
            <person name="Wang S."/>
            <person name="Wang H."/>
            <person name="Wang A."/>
            <person name="Jiang F."/>
            <person name="Liu H."/>
            <person name="Zhao H."/>
            <person name="Xu D."/>
            <person name="Zhang Y."/>
        </authorList>
    </citation>
    <scope>NUCLEOTIDE SEQUENCE [LARGE SCALE GENOMIC DNA]</scope>
    <source>
        <strain evidence="2">cv. Yunnan</strain>
        <tissue evidence="1">Leaves</tissue>
    </source>
</reference>
<dbReference type="Proteomes" id="UP001056120">
    <property type="component" value="Linkage Group LG18"/>
</dbReference>
<proteinExistence type="predicted"/>
<evidence type="ECO:0000313" key="2">
    <source>
        <dbReference type="Proteomes" id="UP001056120"/>
    </source>
</evidence>
<accession>A0ACB9E799</accession>
<keyword evidence="2" id="KW-1185">Reference proteome</keyword>
<organism evidence="1 2">
    <name type="scientific">Smallanthus sonchifolius</name>
    <dbReference type="NCBI Taxonomy" id="185202"/>
    <lineage>
        <taxon>Eukaryota</taxon>
        <taxon>Viridiplantae</taxon>
        <taxon>Streptophyta</taxon>
        <taxon>Embryophyta</taxon>
        <taxon>Tracheophyta</taxon>
        <taxon>Spermatophyta</taxon>
        <taxon>Magnoliopsida</taxon>
        <taxon>eudicotyledons</taxon>
        <taxon>Gunneridae</taxon>
        <taxon>Pentapetalae</taxon>
        <taxon>asterids</taxon>
        <taxon>campanulids</taxon>
        <taxon>Asterales</taxon>
        <taxon>Asteraceae</taxon>
        <taxon>Asteroideae</taxon>
        <taxon>Heliantheae alliance</taxon>
        <taxon>Millerieae</taxon>
        <taxon>Smallanthus</taxon>
    </lineage>
</organism>